<dbReference type="AlphaFoldDB" id="A0A1G8VSA4"/>
<dbReference type="RefSeq" id="WP_093194546.1">
    <property type="nucleotide sequence ID" value="NZ_FNEV01000010.1"/>
</dbReference>
<gene>
    <name evidence="1" type="ORF">SAMN04490247_2873</name>
</gene>
<accession>A0A1G8VSA4</accession>
<evidence type="ECO:0000313" key="1">
    <source>
        <dbReference type="EMBL" id="SDJ68978.1"/>
    </source>
</evidence>
<dbReference type="OrthoDB" id="2966571at2"/>
<keyword evidence="2" id="KW-1185">Reference proteome</keyword>
<name>A0A1G8VSA4_9BACI</name>
<reference evidence="2" key="1">
    <citation type="submission" date="2016-10" db="EMBL/GenBank/DDBJ databases">
        <authorList>
            <person name="Varghese N."/>
            <person name="Submissions S."/>
        </authorList>
    </citation>
    <scope>NUCLEOTIDE SEQUENCE [LARGE SCALE GENOMIC DNA]</scope>
    <source>
        <strain evidence="2">DSM 4771</strain>
    </source>
</reference>
<sequence>MSRKNQLLLFGAAILIFFIASQFVLKDQEPTLTIEDEEEQEPAVSAEDLPPRWKTAESKEEVTEFFKREISGLEQAREQDLTVQHNQNIDFTHDPEKEMEILESWYNEYEIFFLYKIDADDITFEQNEPPRLLETTYIEKLDGDVKDQELRTMRQSGPAILFDGEIHSYTKLTAIRGDHEIETTGEGTRTGMIPVKEFNETVLASFHVHLGDSSWKTNEANLHLSYDPSTYDVTTYTFDEDFSEQSGVSYKPLRIENDLRGLRLYMKVKSETPLSQRIDARLHAEEQYGSIAAFNHLLATDKDNVYVSRTETLAEQPDIPKLTLNRFHVKSDVTFSFDADTRDFQEKVSIDSNKKTMDIDKTLGTYNNTTVTLEEKTYTYPTQMEWNLTLEPDENAGSYLTPAPFRPVIDEFGVGSVPVRHVKIENASEDSPPAGFIGGGYGEEMSIYSERYDIGDQMPVTFTVYNLTDAIPFQTQSTAER</sequence>
<proteinExistence type="predicted"/>
<dbReference type="Proteomes" id="UP000199225">
    <property type="component" value="Unassembled WGS sequence"/>
</dbReference>
<organism evidence="1 2">
    <name type="scientific">Salimicrobium halophilum</name>
    <dbReference type="NCBI Taxonomy" id="86666"/>
    <lineage>
        <taxon>Bacteria</taxon>
        <taxon>Bacillati</taxon>
        <taxon>Bacillota</taxon>
        <taxon>Bacilli</taxon>
        <taxon>Bacillales</taxon>
        <taxon>Bacillaceae</taxon>
        <taxon>Salimicrobium</taxon>
    </lineage>
</organism>
<dbReference type="STRING" id="86666.SAMN04490247_2873"/>
<dbReference type="EMBL" id="FNEV01000010">
    <property type="protein sequence ID" value="SDJ68978.1"/>
    <property type="molecule type" value="Genomic_DNA"/>
</dbReference>
<evidence type="ECO:0000313" key="2">
    <source>
        <dbReference type="Proteomes" id="UP000199225"/>
    </source>
</evidence>
<protein>
    <submittedName>
        <fullName evidence="1">Uncharacterized protein</fullName>
    </submittedName>
</protein>